<proteinExistence type="predicted"/>
<evidence type="ECO:0000313" key="1">
    <source>
        <dbReference type="EMBL" id="VAW59001.1"/>
    </source>
</evidence>
<name>A0A3B0WUA4_9ZZZZ</name>
<reference evidence="1" key="1">
    <citation type="submission" date="2018-06" db="EMBL/GenBank/DDBJ databases">
        <authorList>
            <person name="Zhirakovskaya E."/>
        </authorList>
    </citation>
    <scope>NUCLEOTIDE SEQUENCE</scope>
</reference>
<dbReference type="AlphaFoldDB" id="A0A3B0WUA4"/>
<accession>A0A3B0WUA4</accession>
<organism evidence="1">
    <name type="scientific">hydrothermal vent metagenome</name>
    <dbReference type="NCBI Taxonomy" id="652676"/>
    <lineage>
        <taxon>unclassified sequences</taxon>
        <taxon>metagenomes</taxon>
        <taxon>ecological metagenomes</taxon>
    </lineage>
</organism>
<gene>
    <name evidence="1" type="ORF">MNBD_GAMMA11-248</name>
</gene>
<sequence>MSILVAVVDGDSVIEYDRSKPLPARLLECLDKMDEKMDMSIPSGQGSVFAPDQEQKAQFVASQLMMAIERDDESLISASMAYLAIRVANLKQVSLKMNGEKKEITLVYDKEYVPAQTVNFVRPEHLNS</sequence>
<dbReference type="EMBL" id="UOFG01000057">
    <property type="protein sequence ID" value="VAW59001.1"/>
    <property type="molecule type" value="Genomic_DNA"/>
</dbReference>
<protein>
    <submittedName>
        <fullName evidence="1">Uncharacterized protein</fullName>
    </submittedName>
</protein>